<dbReference type="PROSITE" id="PS51186">
    <property type="entry name" value="GNAT"/>
    <property type="match status" value="1"/>
</dbReference>
<dbReference type="AlphaFoldDB" id="A0A7C8IVZ5"/>
<dbReference type="OrthoDB" id="4738875at2759"/>
<gene>
    <name evidence="2" type="ORF">GQX73_g4244</name>
</gene>
<keyword evidence="3" id="KW-1185">Reference proteome</keyword>
<protein>
    <recommendedName>
        <fullName evidence="1">N-acetyltransferase domain-containing protein</fullName>
    </recommendedName>
</protein>
<dbReference type="EMBL" id="WUBL01000038">
    <property type="protein sequence ID" value="KAF2969304.1"/>
    <property type="molecule type" value="Genomic_DNA"/>
</dbReference>
<dbReference type="InterPro" id="IPR052523">
    <property type="entry name" value="Trichothecene_AcTrans"/>
</dbReference>
<dbReference type="InParanoid" id="A0A7C8IVZ5"/>
<evidence type="ECO:0000313" key="2">
    <source>
        <dbReference type="EMBL" id="KAF2969304.1"/>
    </source>
</evidence>
<name>A0A7C8IVZ5_9PEZI</name>
<evidence type="ECO:0000313" key="3">
    <source>
        <dbReference type="Proteomes" id="UP000481858"/>
    </source>
</evidence>
<dbReference type="CDD" id="cd04301">
    <property type="entry name" value="NAT_SF"/>
    <property type="match status" value="1"/>
</dbReference>
<dbReference type="PANTHER" id="PTHR42791">
    <property type="entry name" value="GNAT FAMILY ACETYLTRANSFERASE"/>
    <property type="match status" value="1"/>
</dbReference>
<accession>A0A7C8IVZ5</accession>
<dbReference type="InterPro" id="IPR016181">
    <property type="entry name" value="Acyl_CoA_acyltransferase"/>
</dbReference>
<dbReference type="Pfam" id="PF00583">
    <property type="entry name" value="Acetyltransf_1"/>
    <property type="match status" value="1"/>
</dbReference>
<reference evidence="2 3" key="1">
    <citation type="submission" date="2019-12" db="EMBL/GenBank/DDBJ databases">
        <title>Draft genome sequence of the ascomycete Xylaria multiplex DSM 110363.</title>
        <authorList>
            <person name="Buettner E."/>
            <person name="Kellner H."/>
        </authorList>
    </citation>
    <scope>NUCLEOTIDE SEQUENCE [LARGE SCALE GENOMIC DNA]</scope>
    <source>
        <strain evidence="2 3">DSM 110363</strain>
    </source>
</reference>
<dbReference type="GO" id="GO:0016747">
    <property type="term" value="F:acyltransferase activity, transferring groups other than amino-acyl groups"/>
    <property type="evidence" value="ECO:0007669"/>
    <property type="project" value="InterPro"/>
</dbReference>
<comment type="caution">
    <text evidence="2">The sequence shown here is derived from an EMBL/GenBank/DDBJ whole genome shotgun (WGS) entry which is preliminary data.</text>
</comment>
<evidence type="ECO:0000259" key="1">
    <source>
        <dbReference type="PROSITE" id="PS51186"/>
    </source>
</evidence>
<sequence length="222" mass="25038">MNHFHVALVEDEDILRCFQVLSESFGHDAPFVDIYFPNHDTSTGRVQGSQRLLTWKNTSASSTFLKATVSTSAGEELIIGLAVWTHMKDPPPAELKDVEDVERVWPDDGDREFMARLWRDYVKPRTRAVQDSGEKGVYVLELLAVHPDHQRLGAGTALVEWGTRAADRLGIKAVVEGTPAGRRLYEKCGLAVEIEEMRFDTGQEFAARKKPTLLFMTREPRV</sequence>
<proteinExistence type="predicted"/>
<organism evidence="2 3">
    <name type="scientific">Xylaria multiplex</name>
    <dbReference type="NCBI Taxonomy" id="323545"/>
    <lineage>
        <taxon>Eukaryota</taxon>
        <taxon>Fungi</taxon>
        <taxon>Dikarya</taxon>
        <taxon>Ascomycota</taxon>
        <taxon>Pezizomycotina</taxon>
        <taxon>Sordariomycetes</taxon>
        <taxon>Xylariomycetidae</taxon>
        <taxon>Xylariales</taxon>
        <taxon>Xylariaceae</taxon>
        <taxon>Xylaria</taxon>
    </lineage>
</organism>
<dbReference type="Gene3D" id="3.40.630.30">
    <property type="match status" value="1"/>
</dbReference>
<dbReference type="PANTHER" id="PTHR42791:SF14">
    <property type="entry name" value="N-ACETYLTRANSFERASE DOMAIN-CONTAINING PROTEIN"/>
    <property type="match status" value="1"/>
</dbReference>
<dbReference type="Proteomes" id="UP000481858">
    <property type="component" value="Unassembled WGS sequence"/>
</dbReference>
<dbReference type="SUPFAM" id="SSF55729">
    <property type="entry name" value="Acyl-CoA N-acyltransferases (Nat)"/>
    <property type="match status" value="1"/>
</dbReference>
<dbReference type="InterPro" id="IPR000182">
    <property type="entry name" value="GNAT_dom"/>
</dbReference>
<feature type="domain" description="N-acetyltransferase" evidence="1">
    <location>
        <begin position="67"/>
        <end position="212"/>
    </location>
</feature>